<dbReference type="Pfam" id="PF11746">
    <property type="entry name" value="DUF3303"/>
    <property type="match status" value="1"/>
</dbReference>
<protein>
    <recommendedName>
        <fullName evidence="2">DUF3303 domain-containing protein</fullName>
    </recommendedName>
</protein>
<proteinExistence type="predicted"/>
<gene>
    <name evidence="1" type="ORF">GALL_418450</name>
</gene>
<comment type="caution">
    <text evidence="1">The sequence shown here is derived from an EMBL/GenBank/DDBJ whole genome shotgun (WGS) entry which is preliminary data.</text>
</comment>
<dbReference type="EMBL" id="MLJW01001858">
    <property type="protein sequence ID" value="OIQ76475.1"/>
    <property type="molecule type" value="Genomic_DNA"/>
</dbReference>
<name>A0A1J5QG38_9ZZZZ</name>
<sequence length="98" mass="11417">MLFMVIERFEGNDMLPVYKRVRDEGRGLPEGLKYVASWIEPSFARCFQLMECDDLRLLQAWVLHWRGTGATFEIVPVVESAQTRELVAPYLDKVPTQR</sequence>
<dbReference type="AlphaFoldDB" id="A0A1J5QG38"/>
<dbReference type="InterPro" id="IPR021734">
    <property type="entry name" value="DUF3303"/>
</dbReference>
<organism evidence="1">
    <name type="scientific">mine drainage metagenome</name>
    <dbReference type="NCBI Taxonomy" id="410659"/>
    <lineage>
        <taxon>unclassified sequences</taxon>
        <taxon>metagenomes</taxon>
        <taxon>ecological metagenomes</taxon>
    </lineage>
</organism>
<evidence type="ECO:0008006" key="2">
    <source>
        <dbReference type="Google" id="ProtNLM"/>
    </source>
</evidence>
<reference evidence="1" key="1">
    <citation type="submission" date="2016-10" db="EMBL/GenBank/DDBJ databases">
        <title>Sequence of Gallionella enrichment culture.</title>
        <authorList>
            <person name="Poehlein A."/>
            <person name="Muehling M."/>
            <person name="Daniel R."/>
        </authorList>
    </citation>
    <scope>NUCLEOTIDE SEQUENCE</scope>
</reference>
<accession>A0A1J5QG38</accession>
<evidence type="ECO:0000313" key="1">
    <source>
        <dbReference type="EMBL" id="OIQ76475.1"/>
    </source>
</evidence>